<evidence type="ECO:0000313" key="3">
    <source>
        <dbReference type="Proteomes" id="UP000295830"/>
    </source>
</evidence>
<dbReference type="InterPro" id="IPR045079">
    <property type="entry name" value="Oxoprolinase-like"/>
</dbReference>
<dbReference type="PANTHER" id="PTHR11365:SF23">
    <property type="entry name" value="HYPOTHETICAL 5-OXOPROLINASE (EUROFUNG)-RELATED"/>
    <property type="match status" value="1"/>
</dbReference>
<dbReference type="GO" id="GO:0017168">
    <property type="term" value="F:5-oxoprolinase (ATP-hydrolyzing) activity"/>
    <property type="evidence" value="ECO:0007669"/>
    <property type="project" value="TreeGrafter"/>
</dbReference>
<feature type="domain" description="Hydantoinase B/oxoprolinase" evidence="1">
    <location>
        <begin position="2"/>
        <end position="512"/>
    </location>
</feature>
<dbReference type="PANTHER" id="PTHR11365">
    <property type="entry name" value="5-OXOPROLINASE RELATED"/>
    <property type="match status" value="1"/>
</dbReference>
<dbReference type="InterPro" id="IPR003692">
    <property type="entry name" value="Hydantoinase_B"/>
</dbReference>
<name>A0A4R7JP14_9GAMM</name>
<evidence type="ECO:0000259" key="1">
    <source>
        <dbReference type="Pfam" id="PF02538"/>
    </source>
</evidence>
<dbReference type="EMBL" id="SOAX01000006">
    <property type="protein sequence ID" value="TDT38479.1"/>
    <property type="molecule type" value="Genomic_DNA"/>
</dbReference>
<comment type="caution">
    <text evidence="2">The sequence shown here is derived from an EMBL/GenBank/DDBJ whole genome shotgun (WGS) entry which is preliminary data.</text>
</comment>
<dbReference type="AlphaFoldDB" id="A0A4R7JP14"/>
<dbReference type="GO" id="GO:0006749">
    <property type="term" value="P:glutathione metabolic process"/>
    <property type="evidence" value="ECO:0007669"/>
    <property type="project" value="TreeGrafter"/>
</dbReference>
<keyword evidence="3" id="KW-1185">Reference proteome</keyword>
<dbReference type="RefSeq" id="WP_133736698.1">
    <property type="nucleotide sequence ID" value="NZ_SOAX01000006.1"/>
</dbReference>
<dbReference type="Proteomes" id="UP000295830">
    <property type="component" value="Unassembled WGS sequence"/>
</dbReference>
<dbReference type="Pfam" id="PF02538">
    <property type="entry name" value="Hydantoinase_B"/>
    <property type="match status" value="1"/>
</dbReference>
<sequence>MDAIELSLFVSRLTAICDDMGAVLRRASLSPNIKDRMDFSCAIFDAHGELCAQAAHIPVHLGSMAYAMADIVSRFEWEPGDVVILNDPFLGGTHLPDITLVAPVFSEGALLGFAANRAHHASIGASAPGSMPLSTRLEEEGIVIAPARLVAAGERVTAMVNRLGAIEPGVPEGTLPGDFEAQLSAVTLGVQRLSVMVGQQGRAPFSEGLGAMNDYAARLAAKALEGFPDGQWHFTDSMDSDGAGATDIAIQGTLTIDSGRWHLSFDGTSEQVEGNINCPLSVTAAAAYYSLRCLLPAQIPDCAGAFSVLSLSAPEGSLVNARGPAAVAAGNVETSSRIVDVCLGILAQVIPERIPAASQGTMNNLAIGSRAAGNEWHYYETIGGGGGGHAAGSGLNGVHTHMTNTRNTPIESLELHYPMRLWSYRLRRGSGGQGRNRGGDGVVRDYEFLAPAEVTLLTERRRRGPWGVAGGEAGAAGENLFNGEPLTGKARLLVEAGDRLSIASPGGGGWGRKDPVQ</sequence>
<evidence type="ECO:0000313" key="2">
    <source>
        <dbReference type="EMBL" id="TDT38479.1"/>
    </source>
</evidence>
<protein>
    <submittedName>
        <fullName evidence="2">N-methylhydantoinase B</fullName>
    </submittedName>
</protein>
<reference evidence="2 3" key="1">
    <citation type="submission" date="2019-03" db="EMBL/GenBank/DDBJ databases">
        <title>Genomic Encyclopedia of Type Strains, Phase IV (KMG-IV): sequencing the most valuable type-strain genomes for metagenomic binning, comparative biology and taxonomic classification.</title>
        <authorList>
            <person name="Goeker M."/>
        </authorList>
    </citation>
    <scope>NUCLEOTIDE SEQUENCE [LARGE SCALE GENOMIC DNA]</scope>
    <source>
        <strain evidence="2 3">DSM 15505</strain>
    </source>
</reference>
<organism evidence="2 3">
    <name type="scientific">Halospina denitrificans</name>
    <dbReference type="NCBI Taxonomy" id="332522"/>
    <lineage>
        <taxon>Bacteria</taxon>
        <taxon>Pseudomonadati</taxon>
        <taxon>Pseudomonadota</taxon>
        <taxon>Gammaproteobacteria</taxon>
        <taxon>Halospina</taxon>
    </lineage>
</organism>
<gene>
    <name evidence="2" type="ORF">DES49_2456</name>
</gene>
<proteinExistence type="predicted"/>
<accession>A0A4R7JP14</accession>
<dbReference type="GO" id="GO:0005829">
    <property type="term" value="C:cytosol"/>
    <property type="evidence" value="ECO:0007669"/>
    <property type="project" value="TreeGrafter"/>
</dbReference>
<dbReference type="OrthoDB" id="5288472at2"/>